<dbReference type="PANTHER" id="PTHR20858:SF17">
    <property type="entry name" value="HYDROXYMETHYLPYRIMIDINE_PHOSPHOMETHYLPYRIMIDINE KINASE THI20-RELATED"/>
    <property type="match status" value="1"/>
</dbReference>
<dbReference type="Gene3D" id="3.40.1190.20">
    <property type="match status" value="1"/>
</dbReference>
<comment type="pathway">
    <text evidence="3">Cofactor biosynthesis; thiamine diphosphate biosynthesis; 4-amino-2-methyl-5-diphosphomethylpyrimidine from 5-amino-1-(5-phospho-D-ribosyl)imidazole: step 3/3.</text>
</comment>
<feature type="domain" description="Pyridoxamine kinase/Phosphomethylpyrimidine kinase" evidence="12">
    <location>
        <begin position="13"/>
        <end position="258"/>
    </location>
</feature>
<keyword evidence="13" id="KW-0808">Transferase</keyword>
<comment type="catalytic activity">
    <reaction evidence="2">
        <text>4-amino-2-methyl-5-(phosphooxymethyl)pyrimidine + ATP = 4-amino-2-methyl-5-(diphosphooxymethyl)pyrimidine + ADP</text>
        <dbReference type="Rhea" id="RHEA:19893"/>
        <dbReference type="ChEBI" id="CHEBI:30616"/>
        <dbReference type="ChEBI" id="CHEBI:57841"/>
        <dbReference type="ChEBI" id="CHEBI:58354"/>
        <dbReference type="ChEBI" id="CHEBI:456216"/>
        <dbReference type="EC" id="2.7.4.7"/>
    </reaction>
</comment>
<organism evidence="13 14">
    <name type="scientific">Alkalicoccobacillus plakortidis</name>
    <dbReference type="NCBI Taxonomy" id="444060"/>
    <lineage>
        <taxon>Bacteria</taxon>
        <taxon>Bacillati</taxon>
        <taxon>Bacillota</taxon>
        <taxon>Bacilli</taxon>
        <taxon>Bacillales</taxon>
        <taxon>Bacillaceae</taxon>
        <taxon>Alkalicoccobacillus</taxon>
    </lineage>
</organism>
<evidence type="ECO:0000256" key="8">
    <source>
        <dbReference type="ARBA" id="ARBA00022977"/>
    </source>
</evidence>
<dbReference type="SUPFAM" id="SSF53613">
    <property type="entry name" value="Ribokinase-like"/>
    <property type="match status" value="1"/>
</dbReference>
<keyword evidence="14" id="KW-1185">Reference proteome</keyword>
<accession>A0ABT0XQZ0</accession>
<evidence type="ECO:0000256" key="7">
    <source>
        <dbReference type="ARBA" id="ARBA00019161"/>
    </source>
</evidence>
<dbReference type="RefSeq" id="WP_251611588.1">
    <property type="nucleotide sequence ID" value="NZ_JAMQJY010000006.1"/>
</dbReference>
<evidence type="ECO:0000256" key="3">
    <source>
        <dbReference type="ARBA" id="ARBA00004769"/>
    </source>
</evidence>
<name>A0ABT0XQZ0_9BACI</name>
<evidence type="ECO:0000313" key="13">
    <source>
        <dbReference type="EMBL" id="MCM2677788.1"/>
    </source>
</evidence>
<evidence type="ECO:0000256" key="4">
    <source>
        <dbReference type="ARBA" id="ARBA00009879"/>
    </source>
</evidence>
<dbReference type="GO" id="GO:0008972">
    <property type="term" value="F:phosphomethylpyrimidine kinase activity"/>
    <property type="evidence" value="ECO:0007669"/>
    <property type="project" value="UniProtKB-EC"/>
</dbReference>
<comment type="caution">
    <text evidence="13">The sequence shown here is derived from an EMBL/GenBank/DDBJ whole genome shotgun (WGS) entry which is preliminary data.</text>
</comment>
<dbReference type="EC" id="2.7.1.49" evidence="5"/>
<dbReference type="PANTHER" id="PTHR20858">
    <property type="entry name" value="PHOSPHOMETHYLPYRIMIDINE KINASE"/>
    <property type="match status" value="1"/>
</dbReference>
<dbReference type="InterPro" id="IPR029056">
    <property type="entry name" value="Ribokinase-like"/>
</dbReference>
<comment type="catalytic activity">
    <reaction evidence="1">
        <text>4-amino-5-hydroxymethyl-2-methylpyrimidine + ATP = 4-amino-2-methyl-5-(phosphooxymethyl)pyrimidine + ADP + H(+)</text>
        <dbReference type="Rhea" id="RHEA:23096"/>
        <dbReference type="ChEBI" id="CHEBI:15378"/>
        <dbReference type="ChEBI" id="CHEBI:16892"/>
        <dbReference type="ChEBI" id="CHEBI:30616"/>
        <dbReference type="ChEBI" id="CHEBI:58354"/>
        <dbReference type="ChEBI" id="CHEBI:456216"/>
        <dbReference type="EC" id="2.7.1.49"/>
    </reaction>
</comment>
<evidence type="ECO:0000256" key="1">
    <source>
        <dbReference type="ARBA" id="ARBA00000151"/>
    </source>
</evidence>
<proteinExistence type="inferred from homology"/>
<evidence type="ECO:0000256" key="10">
    <source>
        <dbReference type="ARBA" id="ARBA00042102"/>
    </source>
</evidence>
<keyword evidence="13" id="KW-0418">Kinase</keyword>
<dbReference type="InterPro" id="IPR004399">
    <property type="entry name" value="HMP/HMP-P_kinase_dom"/>
</dbReference>
<dbReference type="InterPro" id="IPR013749">
    <property type="entry name" value="PM/HMP-P_kinase-1"/>
</dbReference>
<protein>
    <recommendedName>
        <fullName evidence="7">Hydroxymethylpyrimidine/phosphomethylpyrimidine kinase</fullName>
        <ecNumber evidence="5">2.7.1.49</ecNumber>
        <ecNumber evidence="6">2.7.4.7</ecNumber>
    </recommendedName>
    <alternativeName>
        <fullName evidence="10">Hydroxymethylpyrimidine kinase</fullName>
    </alternativeName>
    <alternativeName>
        <fullName evidence="11">Hydroxymethylpyrimidine phosphate kinase</fullName>
    </alternativeName>
</protein>
<dbReference type="EMBL" id="JAMQJY010000006">
    <property type="protein sequence ID" value="MCM2677788.1"/>
    <property type="molecule type" value="Genomic_DNA"/>
</dbReference>
<dbReference type="Proteomes" id="UP001203665">
    <property type="component" value="Unassembled WGS sequence"/>
</dbReference>
<dbReference type="Pfam" id="PF08543">
    <property type="entry name" value="Phos_pyr_kin"/>
    <property type="match status" value="1"/>
</dbReference>
<evidence type="ECO:0000313" key="14">
    <source>
        <dbReference type="Proteomes" id="UP001203665"/>
    </source>
</evidence>
<gene>
    <name evidence="13" type="primary">thiD</name>
    <name evidence="13" type="ORF">NDM98_21780</name>
</gene>
<sequence>MTLAKVLTIAGSDSGGGAGIQADLKTFQELDTYGMSVITAITAQNTRGVQAVFPVQLEALRAQLESVLSDIGAHSVKTGMLVSAEHIQIIAELLSTYGYNNLVIDPVLGSTTGSELTKQEAIHELKTTLWPMATVVTPNLIEAARILETAPIETVQEMEEAVYQLHELGASNILLKGGHLPGEESIDLLYDGQNLTHFSQKRINQANTHGTGCTLASAIAAELAKGADIIDAVETAKAFVTCAIKEGFSIGNGAGPVNHSAYRRRS</sequence>
<dbReference type="GO" id="GO:0008902">
    <property type="term" value="F:hydroxymethylpyrimidine kinase activity"/>
    <property type="evidence" value="ECO:0007669"/>
    <property type="project" value="UniProtKB-EC"/>
</dbReference>
<evidence type="ECO:0000256" key="9">
    <source>
        <dbReference type="ARBA" id="ARBA00037917"/>
    </source>
</evidence>
<dbReference type="CDD" id="cd01169">
    <property type="entry name" value="HMPP_kinase"/>
    <property type="match status" value="1"/>
</dbReference>
<evidence type="ECO:0000256" key="2">
    <source>
        <dbReference type="ARBA" id="ARBA00000565"/>
    </source>
</evidence>
<comment type="similarity">
    <text evidence="4">Belongs to the ThiD family.</text>
</comment>
<evidence type="ECO:0000256" key="5">
    <source>
        <dbReference type="ARBA" id="ARBA00012135"/>
    </source>
</evidence>
<evidence type="ECO:0000256" key="6">
    <source>
        <dbReference type="ARBA" id="ARBA00012963"/>
    </source>
</evidence>
<keyword evidence="8" id="KW-0784">Thiamine biosynthesis</keyword>
<dbReference type="NCBIfam" id="TIGR00097">
    <property type="entry name" value="HMP-P_kinase"/>
    <property type="match status" value="1"/>
</dbReference>
<reference evidence="13" key="1">
    <citation type="submission" date="2022-06" db="EMBL/GenBank/DDBJ databases">
        <title>Alkalicoccobacillus porphyridii sp. nov., isolated from a marine red alga, Porphyridium purpureum and reclassification of Shouchella plakortidis and Shouchella gibsonii as Alkalicoccobacillus plakortidis comb. nov. and Alkalicoccobacillus gibsonii comb. nov.</title>
        <authorList>
            <person name="Kim K.H."/>
            <person name="Lee J.K."/>
            <person name="Han D.M."/>
            <person name="Baek J.H."/>
            <person name="Jeon C.O."/>
        </authorList>
    </citation>
    <scope>NUCLEOTIDE SEQUENCE</scope>
    <source>
        <strain evidence="13">DSM 19153</strain>
    </source>
</reference>
<evidence type="ECO:0000256" key="11">
    <source>
        <dbReference type="ARBA" id="ARBA00043176"/>
    </source>
</evidence>
<dbReference type="EC" id="2.7.4.7" evidence="6"/>
<evidence type="ECO:0000259" key="12">
    <source>
        <dbReference type="Pfam" id="PF08543"/>
    </source>
</evidence>
<comment type="pathway">
    <text evidence="9">Cofactor biosynthesis; thiamine diphosphate biosynthesis; 4-amino-2-methyl-5-diphosphomethylpyrimidine from 5-amino-1-(5-phospho-D-ribosyl)imidazole: step 2/3.</text>
</comment>